<comment type="caution">
    <text evidence="2">The sequence shown here is derived from an EMBL/GenBank/DDBJ whole genome shotgun (WGS) entry which is preliminary data.</text>
</comment>
<dbReference type="Proteomes" id="UP001066276">
    <property type="component" value="Chromosome 4_1"/>
</dbReference>
<proteinExistence type="predicted"/>
<accession>A0AAV7TC56</accession>
<protein>
    <submittedName>
        <fullName evidence="2">Uncharacterized protein</fullName>
    </submittedName>
</protein>
<organism evidence="2 3">
    <name type="scientific">Pleurodeles waltl</name>
    <name type="common">Iberian ribbed newt</name>
    <dbReference type="NCBI Taxonomy" id="8319"/>
    <lineage>
        <taxon>Eukaryota</taxon>
        <taxon>Metazoa</taxon>
        <taxon>Chordata</taxon>
        <taxon>Craniata</taxon>
        <taxon>Vertebrata</taxon>
        <taxon>Euteleostomi</taxon>
        <taxon>Amphibia</taxon>
        <taxon>Batrachia</taxon>
        <taxon>Caudata</taxon>
        <taxon>Salamandroidea</taxon>
        <taxon>Salamandridae</taxon>
        <taxon>Pleurodelinae</taxon>
        <taxon>Pleurodeles</taxon>
    </lineage>
</organism>
<evidence type="ECO:0000256" key="1">
    <source>
        <dbReference type="SAM" id="MobiDB-lite"/>
    </source>
</evidence>
<keyword evidence="3" id="KW-1185">Reference proteome</keyword>
<evidence type="ECO:0000313" key="3">
    <source>
        <dbReference type="Proteomes" id="UP001066276"/>
    </source>
</evidence>
<gene>
    <name evidence="2" type="ORF">NDU88_005962</name>
</gene>
<sequence>MSGGQGPPHLKESEVTPPQLMRPHGDHEEVPSEESGSHGGRGPRTVELPEARCILDLLCGGRGRVFSRGSTWQQTEKTLAEGVAGCGAEAAKAAATR</sequence>
<name>A0AAV7TC56_PLEWA</name>
<dbReference type="EMBL" id="JANPWB010000007">
    <property type="protein sequence ID" value="KAJ1174139.1"/>
    <property type="molecule type" value="Genomic_DNA"/>
</dbReference>
<dbReference type="AlphaFoldDB" id="A0AAV7TC56"/>
<feature type="region of interest" description="Disordered" evidence="1">
    <location>
        <begin position="1"/>
        <end position="46"/>
    </location>
</feature>
<evidence type="ECO:0000313" key="2">
    <source>
        <dbReference type="EMBL" id="KAJ1174139.1"/>
    </source>
</evidence>
<reference evidence="2" key="1">
    <citation type="journal article" date="2022" name="bioRxiv">
        <title>Sequencing and chromosome-scale assembly of the giantPleurodeles waltlgenome.</title>
        <authorList>
            <person name="Brown T."/>
            <person name="Elewa A."/>
            <person name="Iarovenko S."/>
            <person name="Subramanian E."/>
            <person name="Araus A.J."/>
            <person name="Petzold A."/>
            <person name="Susuki M."/>
            <person name="Suzuki K.-i.T."/>
            <person name="Hayashi T."/>
            <person name="Toyoda A."/>
            <person name="Oliveira C."/>
            <person name="Osipova E."/>
            <person name="Leigh N.D."/>
            <person name="Simon A."/>
            <person name="Yun M.H."/>
        </authorList>
    </citation>
    <scope>NUCLEOTIDE SEQUENCE</scope>
    <source>
        <strain evidence="2">20211129_DDA</strain>
        <tissue evidence="2">Liver</tissue>
    </source>
</reference>